<evidence type="ECO:0000313" key="3">
    <source>
        <dbReference type="Proteomes" id="UP000467164"/>
    </source>
</evidence>
<keyword evidence="3" id="KW-1185">Reference proteome</keyword>
<protein>
    <submittedName>
        <fullName evidence="2">Uncharacterized protein</fullName>
    </submittedName>
</protein>
<sequence>MAPTCPSSATTPRVTVNSAPTVSNSRTTVSGERYTQSNMMNMTAAVVTVILAKDLSPLCCMSATSAAVPVT</sequence>
<reference evidence="2 3" key="1">
    <citation type="journal article" date="2019" name="Emerg. Microbes Infect.">
        <title>Comprehensive subspecies identification of 175 nontuberculous mycobacteria species based on 7547 genomic profiles.</title>
        <authorList>
            <person name="Matsumoto Y."/>
            <person name="Kinjo T."/>
            <person name="Motooka D."/>
            <person name="Nabeya D."/>
            <person name="Jung N."/>
            <person name="Uechi K."/>
            <person name="Horii T."/>
            <person name="Iida T."/>
            <person name="Fujita J."/>
            <person name="Nakamura S."/>
        </authorList>
    </citation>
    <scope>NUCLEOTIDE SEQUENCE [LARGE SCALE GENOMIC DNA]</scope>
    <source>
        <strain evidence="2 3">JCM 12657</strain>
    </source>
</reference>
<organism evidence="2 3">
    <name type="scientific">Mycobacterium shottsii</name>
    <dbReference type="NCBI Taxonomy" id="133549"/>
    <lineage>
        <taxon>Bacteria</taxon>
        <taxon>Bacillati</taxon>
        <taxon>Actinomycetota</taxon>
        <taxon>Actinomycetes</taxon>
        <taxon>Mycobacteriales</taxon>
        <taxon>Mycobacteriaceae</taxon>
        <taxon>Mycobacterium</taxon>
        <taxon>Mycobacterium ulcerans group</taxon>
    </lineage>
</organism>
<dbReference type="AlphaFoldDB" id="A0A7I7LJH8"/>
<accession>A0A7I7LJH8</accession>
<dbReference type="KEGG" id="msho:MSHO_53230"/>
<feature type="region of interest" description="Disordered" evidence="1">
    <location>
        <begin position="1"/>
        <end position="30"/>
    </location>
</feature>
<dbReference type="EMBL" id="AP022572">
    <property type="protein sequence ID" value="BBX59978.1"/>
    <property type="molecule type" value="Genomic_DNA"/>
</dbReference>
<evidence type="ECO:0000313" key="2">
    <source>
        <dbReference type="EMBL" id="BBX59978.1"/>
    </source>
</evidence>
<gene>
    <name evidence="2" type="ORF">MSHO_53230</name>
</gene>
<dbReference type="Proteomes" id="UP000467164">
    <property type="component" value="Chromosome"/>
</dbReference>
<proteinExistence type="predicted"/>
<name>A0A7I7LJH8_9MYCO</name>
<evidence type="ECO:0000256" key="1">
    <source>
        <dbReference type="SAM" id="MobiDB-lite"/>
    </source>
</evidence>